<dbReference type="OMA" id="HYASHVS"/>
<dbReference type="EMBL" id="UYSL01001220">
    <property type="protein sequence ID" value="VDL64979.1"/>
    <property type="molecule type" value="Genomic_DNA"/>
</dbReference>
<keyword evidence="1" id="KW-1133">Transmembrane helix</keyword>
<feature type="transmembrane region" description="Helical" evidence="1">
    <location>
        <begin position="79"/>
        <end position="98"/>
    </location>
</feature>
<protein>
    <submittedName>
        <fullName evidence="4">KTSC domain-containing protein</fullName>
    </submittedName>
</protein>
<proteinExistence type="predicted"/>
<evidence type="ECO:0000313" key="3">
    <source>
        <dbReference type="Proteomes" id="UP000271162"/>
    </source>
</evidence>
<dbReference type="Proteomes" id="UP000271162">
    <property type="component" value="Unassembled WGS sequence"/>
</dbReference>
<gene>
    <name evidence="2" type="ORF">NBR_LOCUS1493</name>
</gene>
<reference evidence="4" key="1">
    <citation type="submission" date="2017-02" db="UniProtKB">
        <authorList>
            <consortium name="WormBaseParasite"/>
        </authorList>
    </citation>
    <scope>IDENTIFICATION</scope>
</reference>
<name>A0A0N4XG40_NIPBR</name>
<evidence type="ECO:0000313" key="2">
    <source>
        <dbReference type="EMBL" id="VDL64979.1"/>
    </source>
</evidence>
<dbReference type="AlphaFoldDB" id="A0A0N4XG40"/>
<keyword evidence="3" id="KW-1185">Reference proteome</keyword>
<reference evidence="2 3" key="2">
    <citation type="submission" date="2018-11" db="EMBL/GenBank/DDBJ databases">
        <authorList>
            <consortium name="Pathogen Informatics"/>
        </authorList>
    </citation>
    <scope>NUCLEOTIDE SEQUENCE [LARGE SCALE GENOMIC DNA]</scope>
</reference>
<sequence>MPRRRAKVEYTSDGRKVIDGVLADGQTPNALWTTTISRGVANDWREKAEGGPFYAMKHYASHVSYDVRVFLQRSIRNHATALLIIINICLGLTIFRLFKIF</sequence>
<evidence type="ECO:0000313" key="4">
    <source>
        <dbReference type="WBParaSite" id="NBR_0000149201-mRNA-1"/>
    </source>
</evidence>
<keyword evidence="1" id="KW-0472">Membrane</keyword>
<keyword evidence="1" id="KW-0812">Transmembrane</keyword>
<organism evidence="4">
    <name type="scientific">Nippostrongylus brasiliensis</name>
    <name type="common">Rat hookworm</name>
    <dbReference type="NCBI Taxonomy" id="27835"/>
    <lineage>
        <taxon>Eukaryota</taxon>
        <taxon>Metazoa</taxon>
        <taxon>Ecdysozoa</taxon>
        <taxon>Nematoda</taxon>
        <taxon>Chromadorea</taxon>
        <taxon>Rhabditida</taxon>
        <taxon>Rhabditina</taxon>
        <taxon>Rhabditomorpha</taxon>
        <taxon>Strongyloidea</taxon>
        <taxon>Heligmosomidae</taxon>
        <taxon>Nippostrongylus</taxon>
    </lineage>
</organism>
<evidence type="ECO:0000256" key="1">
    <source>
        <dbReference type="SAM" id="Phobius"/>
    </source>
</evidence>
<dbReference type="WBParaSite" id="NBR_0000149201-mRNA-1">
    <property type="protein sequence ID" value="NBR_0000149201-mRNA-1"/>
    <property type="gene ID" value="NBR_0000149201"/>
</dbReference>
<accession>A0A0N4XG40</accession>